<dbReference type="CDD" id="cd03038">
    <property type="entry name" value="GST_N_etherase_LigE"/>
    <property type="match status" value="1"/>
</dbReference>
<dbReference type="PANTHER" id="PTHR43968:SF6">
    <property type="entry name" value="GLUTATHIONE S-TRANSFERASE OMEGA"/>
    <property type="match status" value="1"/>
</dbReference>
<dbReference type="PANTHER" id="PTHR43968">
    <property type="match status" value="1"/>
</dbReference>
<evidence type="ECO:0000259" key="1">
    <source>
        <dbReference type="PROSITE" id="PS50404"/>
    </source>
</evidence>
<name>A0AAJ1TUB4_9HYPH</name>
<dbReference type="Pfam" id="PF13417">
    <property type="entry name" value="GST_N_3"/>
    <property type="match status" value="1"/>
</dbReference>
<evidence type="ECO:0000313" key="3">
    <source>
        <dbReference type="Proteomes" id="UP001223420"/>
    </source>
</evidence>
<dbReference type="PROSITE" id="PS50404">
    <property type="entry name" value="GST_NTER"/>
    <property type="match status" value="1"/>
</dbReference>
<gene>
    <name evidence="2" type="ORF">QO001_001606</name>
</gene>
<dbReference type="Pfam" id="PF22041">
    <property type="entry name" value="GST_C_7"/>
    <property type="match status" value="1"/>
</dbReference>
<dbReference type="Proteomes" id="UP001223420">
    <property type="component" value="Unassembled WGS sequence"/>
</dbReference>
<dbReference type="SUPFAM" id="SSF47616">
    <property type="entry name" value="GST C-terminal domain-like"/>
    <property type="match status" value="1"/>
</dbReference>
<dbReference type="EMBL" id="JAUSWL010000002">
    <property type="protein sequence ID" value="MDQ0542688.1"/>
    <property type="molecule type" value="Genomic_DNA"/>
</dbReference>
<dbReference type="RefSeq" id="WP_051975893.1">
    <property type="nucleotide sequence ID" value="NZ_JAJALK010000003.1"/>
</dbReference>
<evidence type="ECO:0000313" key="2">
    <source>
        <dbReference type="EMBL" id="MDQ0542688.1"/>
    </source>
</evidence>
<dbReference type="InterPro" id="IPR004045">
    <property type="entry name" value="Glutathione_S-Trfase_N"/>
</dbReference>
<dbReference type="InterPro" id="IPR054416">
    <property type="entry name" value="GST_UstS-like_C"/>
</dbReference>
<dbReference type="AlphaFoldDB" id="A0AAJ1TUB4"/>
<dbReference type="GO" id="GO:0005737">
    <property type="term" value="C:cytoplasm"/>
    <property type="evidence" value="ECO:0007669"/>
    <property type="project" value="TreeGrafter"/>
</dbReference>
<organism evidence="2 3">
    <name type="scientific">Methylobacterium brachiatum</name>
    <dbReference type="NCBI Taxonomy" id="269660"/>
    <lineage>
        <taxon>Bacteria</taxon>
        <taxon>Pseudomonadati</taxon>
        <taxon>Pseudomonadota</taxon>
        <taxon>Alphaproteobacteria</taxon>
        <taxon>Hyphomicrobiales</taxon>
        <taxon>Methylobacteriaceae</taxon>
        <taxon>Methylobacterium</taxon>
    </lineage>
</organism>
<dbReference type="SUPFAM" id="SSF52833">
    <property type="entry name" value="Thioredoxin-like"/>
    <property type="match status" value="1"/>
</dbReference>
<proteinExistence type="predicted"/>
<comment type="caution">
    <text evidence="2">The sequence shown here is derived from an EMBL/GenBank/DDBJ whole genome shotgun (WGS) entry which is preliminary data.</text>
</comment>
<dbReference type="Gene3D" id="1.20.1050.10">
    <property type="match status" value="1"/>
</dbReference>
<dbReference type="CDD" id="cd03202">
    <property type="entry name" value="GST_C_etherase_LigE"/>
    <property type="match status" value="1"/>
</dbReference>
<dbReference type="Gene3D" id="3.40.30.10">
    <property type="entry name" value="Glutaredoxin"/>
    <property type="match status" value="1"/>
</dbReference>
<protein>
    <submittedName>
        <fullName evidence="2">Glutathione S-transferase</fullName>
    </submittedName>
</protein>
<dbReference type="InterPro" id="IPR050983">
    <property type="entry name" value="GST_Omega/HSP26"/>
</dbReference>
<dbReference type="InterPro" id="IPR036249">
    <property type="entry name" value="Thioredoxin-like_sf"/>
</dbReference>
<accession>A0AAJ1TUB4</accession>
<reference evidence="2" key="1">
    <citation type="submission" date="2023-07" db="EMBL/GenBank/DDBJ databases">
        <title>Genomic Encyclopedia of Type Strains, Phase IV (KMG-IV): sequencing the most valuable type-strain genomes for metagenomic binning, comparative biology and taxonomic classification.</title>
        <authorList>
            <person name="Goeker M."/>
        </authorList>
    </citation>
    <scope>NUCLEOTIDE SEQUENCE</scope>
    <source>
        <strain evidence="2">DSM 19569</strain>
    </source>
</reference>
<feature type="domain" description="GST N-terminal" evidence="1">
    <location>
        <begin position="8"/>
        <end position="84"/>
    </location>
</feature>
<sequence>MALKLYDLAAADERVRFSPFVWRVRLALAHKGLSADTVPWRFTDKATIAFSGQDRVPVLVDEGAVIVDSWSIACHLDAKYPDRPSLLGPREARAGIVFVRNWCDGVVIPGIGRQIVLDVWTILHERDQEYFRRTREARFGATLEAVAAGADQALPAFRASLEPLRATIRSQPFLGGERPNFADYIVFAAFQWARCSSPRGLLAADDPVAAWRDRSLALFDGLAARAARAHLSNEGSDSPP</sequence>
<dbReference type="InterPro" id="IPR036282">
    <property type="entry name" value="Glutathione-S-Trfase_C_sf"/>
</dbReference>